<accession>A0AC58LJE1</accession>
<dbReference type="RefSeq" id="XP_073917234.1">
    <property type="nucleotide sequence ID" value="XM_074061133.1"/>
</dbReference>
<evidence type="ECO:0000313" key="1">
    <source>
        <dbReference type="Proteomes" id="UP001732720"/>
    </source>
</evidence>
<evidence type="ECO:0000313" key="2">
    <source>
        <dbReference type="RefSeq" id="XP_073917234.1"/>
    </source>
</evidence>
<sequence length="224" mass="25142">MGRVIPWSSFHTAIPTCPLEVQVKVLELFRVLATWPGVAGPQSFCSPAVTKGLAFASLECPVTEEQERDIYKFSSSDLQIRETHPCGVEERRLIRIRKKPGELPVREASRSKADCPWRHGAHVLARLAVWQAGGCSALTVQVLWGLKPTSPSHRAHGRTVHAFSRHELKDCSTRGRFQRLQPQRPPVGSPWNVDHSGPKSKFYVYERWGSNGSRCHFIVSNNAE</sequence>
<reference evidence="2" key="1">
    <citation type="submission" date="2025-08" db="UniProtKB">
        <authorList>
            <consortium name="RefSeq"/>
        </authorList>
    </citation>
    <scope>IDENTIFICATION</scope>
</reference>
<name>A0AC58LJE1_CASCN</name>
<gene>
    <name evidence="2" type="primary">Znf664</name>
</gene>
<protein>
    <submittedName>
        <fullName evidence="2">Zinc finger protein 664 isoform X2</fullName>
    </submittedName>
</protein>
<organism evidence="1 2">
    <name type="scientific">Castor canadensis</name>
    <name type="common">American beaver</name>
    <dbReference type="NCBI Taxonomy" id="51338"/>
    <lineage>
        <taxon>Eukaryota</taxon>
        <taxon>Metazoa</taxon>
        <taxon>Chordata</taxon>
        <taxon>Craniata</taxon>
        <taxon>Vertebrata</taxon>
        <taxon>Euteleostomi</taxon>
        <taxon>Mammalia</taxon>
        <taxon>Eutheria</taxon>
        <taxon>Euarchontoglires</taxon>
        <taxon>Glires</taxon>
        <taxon>Rodentia</taxon>
        <taxon>Castorimorpha</taxon>
        <taxon>Castoridae</taxon>
        <taxon>Castor</taxon>
    </lineage>
</organism>
<keyword evidence="1" id="KW-1185">Reference proteome</keyword>
<dbReference type="Proteomes" id="UP001732720">
    <property type="component" value="Chromosome 18"/>
</dbReference>
<proteinExistence type="predicted"/>